<keyword evidence="1" id="KW-0808">Transferase</keyword>
<dbReference type="SUPFAM" id="SSF55874">
    <property type="entry name" value="ATPase domain of HSP90 chaperone/DNA topoisomerase II/histidine kinase"/>
    <property type="match status" value="1"/>
</dbReference>
<comment type="caution">
    <text evidence="4">The sequence shown here is derived from an EMBL/GenBank/DDBJ whole genome shotgun (WGS) entry which is preliminary data.</text>
</comment>
<dbReference type="PANTHER" id="PTHR35526:SF3">
    <property type="entry name" value="ANTI-SIGMA-F FACTOR RSBW"/>
    <property type="match status" value="1"/>
</dbReference>
<dbReference type="InterPro" id="IPR047718">
    <property type="entry name" value="RsbA-like_anti_sig"/>
</dbReference>
<dbReference type="CDD" id="cd16936">
    <property type="entry name" value="HATPase_RsbW-like"/>
    <property type="match status" value="1"/>
</dbReference>
<evidence type="ECO:0000259" key="2">
    <source>
        <dbReference type="Pfam" id="PF13581"/>
    </source>
</evidence>
<keyword evidence="5" id="KW-1185">Reference proteome</keyword>
<feature type="domain" description="MEDS" evidence="3">
    <location>
        <begin position="11"/>
        <end position="155"/>
    </location>
</feature>
<dbReference type="Proteomes" id="UP001268819">
    <property type="component" value="Unassembled WGS sequence"/>
</dbReference>
<evidence type="ECO:0000256" key="1">
    <source>
        <dbReference type="ARBA" id="ARBA00022527"/>
    </source>
</evidence>
<evidence type="ECO:0000313" key="4">
    <source>
        <dbReference type="EMBL" id="MDR6595160.1"/>
    </source>
</evidence>
<evidence type="ECO:0000259" key="3">
    <source>
        <dbReference type="Pfam" id="PF14417"/>
    </source>
</evidence>
<dbReference type="Gene3D" id="3.30.565.10">
    <property type="entry name" value="Histidine kinase-like ATPase, C-terminal domain"/>
    <property type="match status" value="1"/>
</dbReference>
<dbReference type="PANTHER" id="PTHR35526">
    <property type="entry name" value="ANTI-SIGMA-F FACTOR RSBW-RELATED"/>
    <property type="match status" value="1"/>
</dbReference>
<name>A0ABU1PWX5_9PSEU</name>
<reference evidence="4 5" key="1">
    <citation type="submission" date="2023-07" db="EMBL/GenBank/DDBJ databases">
        <title>Sequencing the genomes of 1000 actinobacteria strains.</title>
        <authorList>
            <person name="Klenk H.-P."/>
        </authorList>
    </citation>
    <scope>NUCLEOTIDE SEQUENCE [LARGE SCALE GENOMIC DNA]</scope>
    <source>
        <strain evidence="4 5">DSM 43749</strain>
    </source>
</reference>
<dbReference type="NCBIfam" id="NF041045">
    <property type="entry name" value="RsbA_anti_sig"/>
    <property type="match status" value="1"/>
</dbReference>
<dbReference type="InterPro" id="IPR003594">
    <property type="entry name" value="HATPase_dom"/>
</dbReference>
<dbReference type="Pfam" id="PF13581">
    <property type="entry name" value="HATPase_c_2"/>
    <property type="match status" value="1"/>
</dbReference>
<dbReference type="InterPro" id="IPR025847">
    <property type="entry name" value="MEDS_domain"/>
</dbReference>
<dbReference type="RefSeq" id="WP_310308203.1">
    <property type="nucleotide sequence ID" value="NZ_BAAAXB010000001.1"/>
</dbReference>
<sequence>MRTDAHGRGYDHSAAYYASDEDLLSVVVPFLLDGLEAGEPTVVSLAPERSELVRSALPRSAGVVFTANDDVYARPASAIRSYREMMAGFVADGARGIRIAGEVPKAALTTSWDWWARYESAVNHAYDDFPLRSMCLYDTRDTPRHVLDDVARTHPFALTAGGGRHTVGDYVPPPAFLAEPRPAAPLPIESTPPLVDVVVRTSAEARQAVADANRARLSAAEFEDLLLSVSEVATNAVRHGSPPVRLRVWADRDRVVVEVHDTGAGPTDPFAGLLPAPDRDLGGLGLWLVHQLCAHVALRRDESGFAVRLVAGDPTGA</sequence>
<proteinExistence type="predicted"/>
<protein>
    <submittedName>
        <fullName evidence="4">Anti-sigma regulatory factor (Ser/Thr protein kinase)</fullName>
    </submittedName>
</protein>
<keyword evidence="1" id="KW-0723">Serine/threonine-protein kinase</keyword>
<feature type="domain" description="Histidine kinase/HSP90-like ATPase" evidence="2">
    <location>
        <begin position="203"/>
        <end position="310"/>
    </location>
</feature>
<accession>A0ABU1PWX5</accession>
<gene>
    <name evidence="4" type="ORF">J2S66_003544</name>
</gene>
<evidence type="ECO:0000313" key="5">
    <source>
        <dbReference type="Proteomes" id="UP001268819"/>
    </source>
</evidence>
<organism evidence="4 5">
    <name type="scientific">Saccharothrix longispora</name>
    <dbReference type="NCBI Taxonomy" id="33920"/>
    <lineage>
        <taxon>Bacteria</taxon>
        <taxon>Bacillati</taxon>
        <taxon>Actinomycetota</taxon>
        <taxon>Actinomycetes</taxon>
        <taxon>Pseudonocardiales</taxon>
        <taxon>Pseudonocardiaceae</taxon>
        <taxon>Saccharothrix</taxon>
    </lineage>
</organism>
<dbReference type="InterPro" id="IPR036890">
    <property type="entry name" value="HATPase_C_sf"/>
</dbReference>
<keyword evidence="1" id="KW-0418">Kinase</keyword>
<dbReference type="InterPro" id="IPR050267">
    <property type="entry name" value="Anti-sigma-factor_SerPK"/>
</dbReference>
<dbReference type="EMBL" id="JAVDSG010000001">
    <property type="protein sequence ID" value="MDR6595160.1"/>
    <property type="molecule type" value="Genomic_DNA"/>
</dbReference>
<dbReference type="Pfam" id="PF14417">
    <property type="entry name" value="MEDS"/>
    <property type="match status" value="1"/>
</dbReference>